<name>A0ABQ4E129_9ACTN</name>
<evidence type="ECO:0000313" key="3">
    <source>
        <dbReference type="Proteomes" id="UP000646749"/>
    </source>
</evidence>
<dbReference type="EMBL" id="BONW01000016">
    <property type="protein sequence ID" value="GIG88432.1"/>
    <property type="molecule type" value="Genomic_DNA"/>
</dbReference>
<feature type="domain" description="HTH cro/C1-type" evidence="1">
    <location>
        <begin position="18"/>
        <end position="72"/>
    </location>
</feature>
<evidence type="ECO:0000313" key="2">
    <source>
        <dbReference type="EMBL" id="GIG88432.1"/>
    </source>
</evidence>
<dbReference type="RefSeq" id="WP_203866957.1">
    <property type="nucleotide sequence ID" value="NZ_BONW01000016.1"/>
</dbReference>
<accession>A0ABQ4E129</accession>
<keyword evidence="3" id="KW-1185">Reference proteome</keyword>
<sequence length="294" mass="32518">MTEDMGSTVPRRQLGRTLKQLRTEAGVTLDAAAVALECSRQKVWRIESGLGVVRSLDVKAMCGLYDVRPDLVGALVGLTSQTKAKGWWHAYGDAIPEWFELYVGLESAASRLRFFKDALLPGMVQTRDYALGLYRTDQPEMDEDGRERAVEARLQRQALLVRRLPPAPNVEIVLSEAALLRPVSARQVMIEQLEHLLTLSALPNVVIRVLPLAAGQHRGALAGSFIMLDFPPSNRSTPEPPIVYCESLTGALYLDRPVEYAAYKKVWASLDALALDEGQSRSLINKIIGEMQHG</sequence>
<comment type="caution">
    <text evidence="2">The sequence shown here is derived from an EMBL/GenBank/DDBJ whole genome shotgun (WGS) entry which is preliminary data.</text>
</comment>
<dbReference type="Proteomes" id="UP000646749">
    <property type="component" value="Unassembled WGS sequence"/>
</dbReference>
<dbReference type="Gene3D" id="1.10.260.40">
    <property type="entry name" value="lambda repressor-like DNA-binding domains"/>
    <property type="match status" value="1"/>
</dbReference>
<dbReference type="Pfam" id="PF19054">
    <property type="entry name" value="DUF5753"/>
    <property type="match status" value="1"/>
</dbReference>
<dbReference type="InterPro" id="IPR001387">
    <property type="entry name" value="Cro/C1-type_HTH"/>
</dbReference>
<proteinExistence type="predicted"/>
<dbReference type="SMART" id="SM00530">
    <property type="entry name" value="HTH_XRE"/>
    <property type="match status" value="1"/>
</dbReference>
<reference evidence="2 3" key="1">
    <citation type="submission" date="2021-01" db="EMBL/GenBank/DDBJ databases">
        <title>Whole genome shotgun sequence of Plantactinospora endophytica NBRC 110450.</title>
        <authorList>
            <person name="Komaki H."/>
            <person name="Tamura T."/>
        </authorList>
    </citation>
    <scope>NUCLEOTIDE SEQUENCE [LARGE SCALE GENOMIC DNA]</scope>
    <source>
        <strain evidence="2 3">NBRC 110450</strain>
    </source>
</reference>
<protein>
    <submittedName>
        <fullName evidence="2">Transcriptional regulator</fullName>
    </submittedName>
</protein>
<dbReference type="InterPro" id="IPR010982">
    <property type="entry name" value="Lambda_DNA-bd_dom_sf"/>
</dbReference>
<dbReference type="InterPro" id="IPR043917">
    <property type="entry name" value="DUF5753"/>
</dbReference>
<dbReference type="PROSITE" id="PS50943">
    <property type="entry name" value="HTH_CROC1"/>
    <property type="match status" value="1"/>
</dbReference>
<dbReference type="CDD" id="cd00093">
    <property type="entry name" value="HTH_XRE"/>
    <property type="match status" value="1"/>
</dbReference>
<evidence type="ECO:0000259" key="1">
    <source>
        <dbReference type="PROSITE" id="PS50943"/>
    </source>
</evidence>
<gene>
    <name evidence="2" type="ORF">Pen02_33680</name>
</gene>
<organism evidence="2 3">
    <name type="scientific">Plantactinospora endophytica</name>
    <dbReference type="NCBI Taxonomy" id="673535"/>
    <lineage>
        <taxon>Bacteria</taxon>
        <taxon>Bacillati</taxon>
        <taxon>Actinomycetota</taxon>
        <taxon>Actinomycetes</taxon>
        <taxon>Micromonosporales</taxon>
        <taxon>Micromonosporaceae</taxon>
        <taxon>Plantactinospora</taxon>
    </lineage>
</organism>
<dbReference type="SUPFAM" id="SSF47413">
    <property type="entry name" value="lambda repressor-like DNA-binding domains"/>
    <property type="match status" value="1"/>
</dbReference>
<dbReference type="Pfam" id="PF13560">
    <property type="entry name" value="HTH_31"/>
    <property type="match status" value="1"/>
</dbReference>